<evidence type="ECO:0000313" key="17">
    <source>
        <dbReference type="EMBL" id="KAG0251730.1"/>
    </source>
</evidence>
<evidence type="ECO:0000256" key="16">
    <source>
        <dbReference type="ARBA" id="ARBA00030566"/>
    </source>
</evidence>
<keyword evidence="15" id="KW-0137">Centromere</keyword>
<evidence type="ECO:0000256" key="4">
    <source>
        <dbReference type="ARBA" id="ARBA00010146"/>
    </source>
</evidence>
<dbReference type="Proteomes" id="UP000807716">
    <property type="component" value="Unassembled WGS sequence"/>
</dbReference>
<evidence type="ECO:0000256" key="9">
    <source>
        <dbReference type="ARBA" id="ARBA00022701"/>
    </source>
</evidence>
<evidence type="ECO:0000256" key="2">
    <source>
        <dbReference type="ARBA" id="ARBA00004186"/>
    </source>
</evidence>
<dbReference type="PANTHER" id="PTHR28025:SF1">
    <property type="entry name" value="DASH COMPLEX SUBUNIT DAD1"/>
    <property type="match status" value="1"/>
</dbReference>
<keyword evidence="11" id="KW-0995">Kinetochore</keyword>
<keyword evidence="9" id="KW-0493">Microtubule</keyword>
<dbReference type="InterPro" id="IPR013958">
    <property type="entry name" value="DASH_Dad1"/>
</dbReference>
<gene>
    <name evidence="17" type="ORF">DFQ27_008577</name>
</gene>
<evidence type="ECO:0000256" key="1">
    <source>
        <dbReference type="ARBA" id="ARBA00004123"/>
    </source>
</evidence>
<dbReference type="GO" id="GO:0051010">
    <property type="term" value="F:microtubule plus-end binding"/>
    <property type="evidence" value="ECO:0007669"/>
    <property type="project" value="TreeGrafter"/>
</dbReference>
<sequence>MTLHNQSHESAAFEQERTRLVGEITQELGQLIANVNLLNRNLETIITIGQDFEQLSQLWQSFHTSPFQEQLQQELLRLEEAESVATVEIHERASPVDGE</sequence>
<evidence type="ECO:0000256" key="5">
    <source>
        <dbReference type="ARBA" id="ARBA00020261"/>
    </source>
</evidence>
<evidence type="ECO:0000256" key="8">
    <source>
        <dbReference type="ARBA" id="ARBA00022618"/>
    </source>
</evidence>
<reference evidence="17" key="1">
    <citation type="journal article" date="2020" name="Fungal Divers.">
        <title>Resolving the Mortierellaceae phylogeny through synthesis of multi-gene phylogenetics and phylogenomics.</title>
        <authorList>
            <person name="Vandepol N."/>
            <person name="Liber J."/>
            <person name="Desiro A."/>
            <person name="Na H."/>
            <person name="Kennedy M."/>
            <person name="Barry K."/>
            <person name="Grigoriev I.V."/>
            <person name="Miller A.N."/>
            <person name="O'Donnell K."/>
            <person name="Stajich J.E."/>
            <person name="Bonito G."/>
        </authorList>
    </citation>
    <scope>NUCLEOTIDE SEQUENCE</scope>
    <source>
        <strain evidence="17">BC1065</strain>
    </source>
</reference>
<name>A0A9P6TY79_9FUNG</name>
<comment type="caution">
    <text evidence="17">The sequence shown here is derived from an EMBL/GenBank/DDBJ whole genome shotgun (WGS) entry which is preliminary data.</text>
</comment>
<dbReference type="OrthoDB" id="5566853at2759"/>
<keyword evidence="14" id="KW-0131">Cell cycle</keyword>
<dbReference type="PANTHER" id="PTHR28025">
    <property type="entry name" value="DASH COMPLEX SUBUNIT DAD1"/>
    <property type="match status" value="1"/>
</dbReference>
<evidence type="ECO:0000256" key="6">
    <source>
        <dbReference type="ARBA" id="ARBA00022454"/>
    </source>
</evidence>
<dbReference type="GO" id="GO:0072686">
    <property type="term" value="C:mitotic spindle"/>
    <property type="evidence" value="ECO:0007669"/>
    <property type="project" value="InterPro"/>
</dbReference>
<protein>
    <recommendedName>
        <fullName evidence="5">DASH complex subunit DAD1</fullName>
    </recommendedName>
    <alternativeName>
        <fullName evidence="16">Outer kinetochore protein DAD1</fullName>
    </alternativeName>
</protein>
<keyword evidence="18" id="KW-1185">Reference proteome</keyword>
<keyword evidence="7" id="KW-0963">Cytoplasm</keyword>
<evidence type="ECO:0000256" key="15">
    <source>
        <dbReference type="ARBA" id="ARBA00023328"/>
    </source>
</evidence>
<dbReference type="GO" id="GO:0051301">
    <property type="term" value="P:cell division"/>
    <property type="evidence" value="ECO:0007669"/>
    <property type="project" value="UniProtKB-KW"/>
</dbReference>
<evidence type="ECO:0000256" key="3">
    <source>
        <dbReference type="ARBA" id="ARBA00004629"/>
    </source>
</evidence>
<evidence type="ECO:0000256" key="7">
    <source>
        <dbReference type="ARBA" id="ARBA00022490"/>
    </source>
</evidence>
<keyword evidence="12" id="KW-0206">Cytoskeleton</keyword>
<keyword evidence="6" id="KW-0158">Chromosome</keyword>
<evidence type="ECO:0000256" key="13">
    <source>
        <dbReference type="ARBA" id="ARBA00023242"/>
    </source>
</evidence>
<keyword evidence="13" id="KW-0539">Nucleus</keyword>
<evidence type="ECO:0000256" key="12">
    <source>
        <dbReference type="ARBA" id="ARBA00023212"/>
    </source>
</evidence>
<organism evidence="17 18">
    <name type="scientific">Actinomortierella ambigua</name>
    <dbReference type="NCBI Taxonomy" id="1343610"/>
    <lineage>
        <taxon>Eukaryota</taxon>
        <taxon>Fungi</taxon>
        <taxon>Fungi incertae sedis</taxon>
        <taxon>Mucoromycota</taxon>
        <taxon>Mortierellomycotina</taxon>
        <taxon>Mortierellomycetes</taxon>
        <taxon>Mortierellales</taxon>
        <taxon>Mortierellaceae</taxon>
        <taxon>Actinomortierella</taxon>
    </lineage>
</organism>
<comment type="similarity">
    <text evidence="4">Belongs to the DASH complex DAD1 family.</text>
</comment>
<dbReference type="GO" id="GO:0044732">
    <property type="term" value="C:mitotic spindle pole body"/>
    <property type="evidence" value="ECO:0007669"/>
    <property type="project" value="TreeGrafter"/>
</dbReference>
<evidence type="ECO:0000256" key="11">
    <source>
        <dbReference type="ARBA" id="ARBA00022838"/>
    </source>
</evidence>
<accession>A0A9P6TY79</accession>
<comment type="subcellular location">
    <subcellularLocation>
        <location evidence="3">Chromosome</location>
        <location evidence="3">Centromere</location>
        <location evidence="3">Kinetochore</location>
    </subcellularLocation>
    <subcellularLocation>
        <location evidence="2">Cytoplasm</location>
        <location evidence="2">Cytoskeleton</location>
        <location evidence="2">Spindle</location>
    </subcellularLocation>
    <subcellularLocation>
        <location evidence="1">Nucleus</location>
    </subcellularLocation>
</comment>
<dbReference type="GO" id="GO:0005876">
    <property type="term" value="C:spindle microtubule"/>
    <property type="evidence" value="ECO:0007669"/>
    <property type="project" value="TreeGrafter"/>
</dbReference>
<keyword evidence="8" id="KW-0132">Cell division</keyword>
<dbReference type="AlphaFoldDB" id="A0A9P6TY79"/>
<keyword evidence="10" id="KW-0498">Mitosis</keyword>
<evidence type="ECO:0000256" key="14">
    <source>
        <dbReference type="ARBA" id="ARBA00023306"/>
    </source>
</evidence>
<evidence type="ECO:0000313" key="18">
    <source>
        <dbReference type="Proteomes" id="UP000807716"/>
    </source>
</evidence>
<evidence type="ECO:0000256" key="10">
    <source>
        <dbReference type="ARBA" id="ARBA00022776"/>
    </source>
</evidence>
<proteinExistence type="inferred from homology"/>
<dbReference type="Pfam" id="PF08649">
    <property type="entry name" value="DASH_Dad1"/>
    <property type="match status" value="1"/>
</dbReference>
<dbReference type="GO" id="GO:0042729">
    <property type="term" value="C:DASH complex"/>
    <property type="evidence" value="ECO:0007669"/>
    <property type="project" value="InterPro"/>
</dbReference>
<dbReference type="EMBL" id="JAAAJB010000724">
    <property type="protein sequence ID" value="KAG0251730.1"/>
    <property type="molecule type" value="Genomic_DNA"/>
</dbReference>